<evidence type="ECO:0000313" key="2">
    <source>
        <dbReference type="EMBL" id="AKH47118.1"/>
    </source>
</evidence>
<reference evidence="2" key="1">
    <citation type="journal article" date="2015" name="Front. Microbiol.">
        <title>Combining genomic sequencing methods to explore viral diversity and reveal potential virus-host interactions.</title>
        <authorList>
            <person name="Chow C.E."/>
            <person name="Winget D.M."/>
            <person name="White R.A.III."/>
            <person name="Hallam S.J."/>
            <person name="Suttle C.A."/>
        </authorList>
    </citation>
    <scope>NUCLEOTIDE SEQUENCE</scope>
    <source>
        <strain evidence="2">Anoxic2_5</strain>
    </source>
</reference>
<sequence>MVGLPASFGDGRGHHVQHPPHADIAPGHRRIQVPKGDVSLCIRRRRVVGHSIGGWAIDPCASAVGRVRGRPVLASEGACPEREPELNGAGHVHAHRADGRGTVDVEYPELCQREPDHHLIVIRAVGVENPKGHRRG</sequence>
<feature type="region of interest" description="Disordered" evidence="1">
    <location>
        <begin position="1"/>
        <end position="27"/>
    </location>
</feature>
<organism evidence="2">
    <name type="scientific">uncultured marine virus</name>
    <dbReference type="NCBI Taxonomy" id="186617"/>
    <lineage>
        <taxon>Viruses</taxon>
        <taxon>environmental samples</taxon>
    </lineage>
</organism>
<proteinExistence type="predicted"/>
<dbReference type="EMBL" id="KR029589">
    <property type="protein sequence ID" value="AKH47118.1"/>
    <property type="molecule type" value="Genomic_DNA"/>
</dbReference>
<name>A0A0F7L6E6_9VIRU</name>
<reference evidence="2" key="2">
    <citation type="submission" date="2015-03" db="EMBL/GenBank/DDBJ databases">
        <authorList>
            <person name="Chow C.-E.T."/>
            <person name="Winget D.M."/>
            <person name="White R.A.III."/>
            <person name="Hallam S.J."/>
            <person name="Suttle C.A."/>
        </authorList>
    </citation>
    <scope>NUCLEOTIDE SEQUENCE</scope>
    <source>
        <strain evidence="2">Anoxic2_5</strain>
    </source>
</reference>
<protein>
    <submittedName>
        <fullName evidence="2">Uncharacterized protein</fullName>
    </submittedName>
</protein>
<evidence type="ECO:0000256" key="1">
    <source>
        <dbReference type="SAM" id="MobiDB-lite"/>
    </source>
</evidence>
<accession>A0A0F7L6E6</accession>